<keyword evidence="3" id="KW-0288">FMN</keyword>
<keyword evidence="2" id="KW-0285">Flavoprotein</keyword>
<proteinExistence type="predicted"/>
<dbReference type="GO" id="GO:0050661">
    <property type="term" value="F:NADP binding"/>
    <property type="evidence" value="ECO:0007669"/>
    <property type="project" value="InterPro"/>
</dbReference>
<dbReference type="OrthoDB" id="72788at2759"/>
<evidence type="ECO:0000313" key="7">
    <source>
        <dbReference type="EMBL" id="OXA63488.1"/>
    </source>
</evidence>
<dbReference type="InterPro" id="IPR044152">
    <property type="entry name" value="YqjM-like"/>
</dbReference>
<organism evidence="7 8">
    <name type="scientific">Folsomia candida</name>
    <name type="common">Springtail</name>
    <dbReference type="NCBI Taxonomy" id="158441"/>
    <lineage>
        <taxon>Eukaryota</taxon>
        <taxon>Metazoa</taxon>
        <taxon>Ecdysozoa</taxon>
        <taxon>Arthropoda</taxon>
        <taxon>Hexapoda</taxon>
        <taxon>Collembola</taxon>
        <taxon>Entomobryomorpha</taxon>
        <taxon>Isotomoidea</taxon>
        <taxon>Isotomidae</taxon>
        <taxon>Proisotominae</taxon>
        <taxon>Folsomia</taxon>
    </lineage>
</organism>
<evidence type="ECO:0000313" key="8">
    <source>
        <dbReference type="Proteomes" id="UP000198287"/>
    </source>
</evidence>
<gene>
    <name evidence="7" type="ORF">Fcan01_01590</name>
</gene>
<dbReference type="EMBL" id="LNIX01000001">
    <property type="protein sequence ID" value="OXA63488.1"/>
    <property type="molecule type" value="Genomic_DNA"/>
</dbReference>
<feature type="domain" description="NADH:flavin oxidoreductase/NADH oxidase N-terminal" evidence="6">
    <location>
        <begin position="64"/>
        <end position="431"/>
    </location>
</feature>
<dbReference type="Gene3D" id="3.20.20.70">
    <property type="entry name" value="Aldolase class I"/>
    <property type="match status" value="1"/>
</dbReference>
<dbReference type="SUPFAM" id="SSF51395">
    <property type="entry name" value="FMN-linked oxidoreductases"/>
    <property type="match status" value="1"/>
</dbReference>
<accession>A0A226F1Z7</accession>
<keyword evidence="4" id="KW-0521">NADP</keyword>
<comment type="cofactor">
    <cofactor evidence="1">
        <name>FMN</name>
        <dbReference type="ChEBI" id="CHEBI:58210"/>
    </cofactor>
</comment>
<dbReference type="Proteomes" id="UP000198287">
    <property type="component" value="Unassembled WGS sequence"/>
</dbReference>
<dbReference type="PANTHER" id="PTHR43303:SF4">
    <property type="entry name" value="NADPH DEHYDROGENASE C23G7.10C-RELATED"/>
    <property type="match status" value="1"/>
</dbReference>
<dbReference type="InterPro" id="IPR001155">
    <property type="entry name" value="OxRdtase_FMN_N"/>
</dbReference>
<evidence type="ECO:0000256" key="5">
    <source>
        <dbReference type="ARBA" id="ARBA00023002"/>
    </source>
</evidence>
<name>A0A226F1Z7_FOLCA</name>
<dbReference type="InterPro" id="IPR013785">
    <property type="entry name" value="Aldolase_TIM"/>
</dbReference>
<evidence type="ECO:0000256" key="1">
    <source>
        <dbReference type="ARBA" id="ARBA00001917"/>
    </source>
</evidence>
<dbReference type="Pfam" id="PF00724">
    <property type="entry name" value="Oxidored_FMN"/>
    <property type="match status" value="1"/>
</dbReference>
<dbReference type="OMA" id="YNPRWPW"/>
<dbReference type="AlphaFoldDB" id="A0A226F1Z7"/>
<dbReference type="GO" id="GO:0003959">
    <property type="term" value="F:NADPH dehydrogenase activity"/>
    <property type="evidence" value="ECO:0007669"/>
    <property type="project" value="InterPro"/>
</dbReference>
<evidence type="ECO:0000256" key="4">
    <source>
        <dbReference type="ARBA" id="ARBA00022857"/>
    </source>
</evidence>
<reference evidence="7 8" key="1">
    <citation type="submission" date="2015-12" db="EMBL/GenBank/DDBJ databases">
        <title>The genome of Folsomia candida.</title>
        <authorList>
            <person name="Faddeeva A."/>
            <person name="Derks M.F."/>
            <person name="Anvar Y."/>
            <person name="Smit S."/>
            <person name="Van Straalen N."/>
            <person name="Roelofs D."/>
        </authorList>
    </citation>
    <scope>NUCLEOTIDE SEQUENCE [LARGE SCALE GENOMIC DNA]</scope>
    <source>
        <strain evidence="7 8">VU population</strain>
        <tissue evidence="7">Whole body</tissue>
    </source>
</reference>
<sequence>MSSPCYKRILCVSRFSKFRSTVKHNYKMGDARCISKSLAPLPLGHVQEKTVGVPLSELPSTAESLFSPMTIRGLTFNNRILVSPMCMYSCKDQDGVFTDFHLAHIGTLSLRGPALVFIEATSVLPNGRLSPQDTGLWSDEQEVALGRLVRLAKASNGAKIGIQLAHGGRKASTYPPFHHFEENSGRLGRGIVPNEEGGWGADIVAPSAIPWKNDGKYPTPNELTKDQIKEMVAAWASSAERAVRAGIEVIEIHAAHGYLIHEFLSGNTNHRSDEYGGSFENRIRFLLEIVSAIRSVIPEEMPLFCRLSGTDYVGGGGAPLAKDETGWDIYQVTELCRRFVQLGVDVVDISSGGNLSIVTKGIMAPDFGFHLPLTEFIKKANIPGLTVAAVGSLQNPKLADEAVRTGSADLVGIGRHFLKDPNWVYTAAEELGVNIRWPAQYSWMWAWRK</sequence>
<evidence type="ECO:0000259" key="6">
    <source>
        <dbReference type="Pfam" id="PF00724"/>
    </source>
</evidence>
<protein>
    <submittedName>
        <fullName evidence="7">NADPH dehydrogenase</fullName>
    </submittedName>
</protein>
<dbReference type="CDD" id="cd02932">
    <property type="entry name" value="OYE_YqiM_FMN"/>
    <property type="match status" value="1"/>
</dbReference>
<dbReference type="GO" id="GO:0010181">
    <property type="term" value="F:FMN binding"/>
    <property type="evidence" value="ECO:0007669"/>
    <property type="project" value="InterPro"/>
</dbReference>
<evidence type="ECO:0000256" key="2">
    <source>
        <dbReference type="ARBA" id="ARBA00022630"/>
    </source>
</evidence>
<evidence type="ECO:0000256" key="3">
    <source>
        <dbReference type="ARBA" id="ARBA00022643"/>
    </source>
</evidence>
<keyword evidence="8" id="KW-1185">Reference proteome</keyword>
<dbReference type="STRING" id="158441.A0A226F1Z7"/>
<dbReference type="PANTHER" id="PTHR43303">
    <property type="entry name" value="NADPH DEHYDROGENASE C23G7.10C-RELATED"/>
    <property type="match status" value="1"/>
</dbReference>
<comment type="caution">
    <text evidence="7">The sequence shown here is derived from an EMBL/GenBank/DDBJ whole genome shotgun (WGS) entry which is preliminary data.</text>
</comment>
<keyword evidence="5" id="KW-0560">Oxidoreductase</keyword>